<gene>
    <name evidence="1" type="ORF">AT9943_LOCUS20509</name>
</gene>
<evidence type="ECO:0000313" key="1">
    <source>
        <dbReference type="EMBL" id="CAD5333135.1"/>
    </source>
</evidence>
<dbReference type="AlphaFoldDB" id="A0A7G2FBJ3"/>
<name>A0A7G2FBJ3_ARATH</name>
<organism evidence="1 2">
    <name type="scientific">Arabidopsis thaliana</name>
    <name type="common">Mouse-ear cress</name>
    <dbReference type="NCBI Taxonomy" id="3702"/>
    <lineage>
        <taxon>Eukaryota</taxon>
        <taxon>Viridiplantae</taxon>
        <taxon>Streptophyta</taxon>
        <taxon>Embryophyta</taxon>
        <taxon>Tracheophyta</taxon>
        <taxon>Spermatophyta</taxon>
        <taxon>Magnoliopsida</taxon>
        <taxon>eudicotyledons</taxon>
        <taxon>Gunneridae</taxon>
        <taxon>Pentapetalae</taxon>
        <taxon>rosids</taxon>
        <taxon>malvids</taxon>
        <taxon>Brassicales</taxon>
        <taxon>Brassicaceae</taxon>
        <taxon>Camelineae</taxon>
        <taxon>Arabidopsis</taxon>
    </lineage>
</organism>
<accession>A0A7G2FBJ3</accession>
<protein>
    <submittedName>
        <fullName evidence="1">(thale cress) hypothetical protein</fullName>
    </submittedName>
</protein>
<sequence>MRAIEQNMVDAGKEKELRWRKTRSERWKVAVEHEIR</sequence>
<evidence type="ECO:0000313" key="2">
    <source>
        <dbReference type="Proteomes" id="UP000516314"/>
    </source>
</evidence>
<dbReference type="Proteomes" id="UP000516314">
    <property type="component" value="Chromosome 5"/>
</dbReference>
<reference evidence="1 2" key="1">
    <citation type="submission" date="2020-09" db="EMBL/GenBank/DDBJ databases">
        <authorList>
            <person name="Ashkenazy H."/>
        </authorList>
    </citation>
    <scope>NUCLEOTIDE SEQUENCE [LARGE SCALE GENOMIC DNA]</scope>
    <source>
        <strain evidence="2">cv. Cdm-0</strain>
    </source>
</reference>
<dbReference type="EMBL" id="LR881470">
    <property type="protein sequence ID" value="CAD5333135.1"/>
    <property type="molecule type" value="Genomic_DNA"/>
</dbReference>
<proteinExistence type="predicted"/>